<dbReference type="WBParaSite" id="maker-uti_cns_0002318-snap-gene-0.4-mRNA-1">
    <property type="protein sequence ID" value="maker-uti_cns_0002318-snap-gene-0.4-mRNA-1"/>
    <property type="gene ID" value="maker-uti_cns_0002318-snap-gene-0.4"/>
</dbReference>
<keyword evidence="1" id="KW-0732">Signal</keyword>
<reference evidence="3 4" key="1">
    <citation type="submission" date="2016-11" db="UniProtKB">
        <authorList>
            <consortium name="WormBaseParasite"/>
        </authorList>
    </citation>
    <scope>IDENTIFICATION</scope>
</reference>
<evidence type="ECO:0000256" key="1">
    <source>
        <dbReference type="SAM" id="SignalP"/>
    </source>
</evidence>
<evidence type="ECO:0000313" key="2">
    <source>
        <dbReference type="Proteomes" id="UP000095280"/>
    </source>
</evidence>
<evidence type="ECO:0000313" key="3">
    <source>
        <dbReference type="WBParaSite" id="maker-uti_cns_0001405-snap-gene-0.10-mRNA-1"/>
    </source>
</evidence>
<evidence type="ECO:0000313" key="4">
    <source>
        <dbReference type="WBParaSite" id="maker-uti_cns_0002318-snap-gene-0.4-mRNA-1"/>
    </source>
</evidence>
<dbReference type="AlphaFoldDB" id="A0A1I8GT48"/>
<evidence type="ECO:0000313" key="5">
    <source>
        <dbReference type="WBParaSite" id="maker-uti_cns_0003077-snap-gene-0.8-mRNA-1"/>
    </source>
</evidence>
<proteinExistence type="predicted"/>
<protein>
    <submittedName>
        <fullName evidence="3 4">Somatostatin domain-containing protein</fullName>
    </submittedName>
</protein>
<dbReference type="Proteomes" id="UP000095280">
    <property type="component" value="Unplaced"/>
</dbReference>
<feature type="chain" id="PRO_5009845685" evidence="1">
    <location>
        <begin position="33"/>
        <end position="114"/>
    </location>
</feature>
<organism evidence="2 5">
    <name type="scientific">Macrostomum lignano</name>
    <dbReference type="NCBI Taxonomy" id="282301"/>
    <lineage>
        <taxon>Eukaryota</taxon>
        <taxon>Metazoa</taxon>
        <taxon>Spiralia</taxon>
        <taxon>Lophotrochozoa</taxon>
        <taxon>Platyhelminthes</taxon>
        <taxon>Rhabditophora</taxon>
        <taxon>Macrostomorpha</taxon>
        <taxon>Macrostomida</taxon>
        <taxon>Macrostomidae</taxon>
        <taxon>Macrostomum</taxon>
    </lineage>
</organism>
<sequence length="114" mass="12799">MPFQQRRKPLLRMMMLLVVTLICCQLVPICQGAPAMMKQPTDESSMSIDKKAKVGYGLGVESPSELANYLMQLHSALALAGRPRFGKRSAIKSVPGKAYNYHSSKFSCKWLFCW</sequence>
<name>A0A1I8GT48_9PLAT</name>
<feature type="signal peptide" evidence="1">
    <location>
        <begin position="1"/>
        <end position="32"/>
    </location>
</feature>
<keyword evidence="2" id="KW-1185">Reference proteome</keyword>
<accession>A0A1I8GT48</accession>
<dbReference type="WBParaSite" id="maker-uti_cns_0001405-snap-gene-0.10-mRNA-1">
    <property type="protein sequence ID" value="maker-uti_cns_0001405-snap-gene-0.10-mRNA-1"/>
    <property type="gene ID" value="maker-uti_cns_0001405-snap-gene-0.10"/>
</dbReference>
<dbReference type="WBParaSite" id="maker-uti_cns_0003077-snap-gene-0.8-mRNA-1">
    <property type="protein sequence ID" value="maker-uti_cns_0003077-snap-gene-0.8-mRNA-1"/>
    <property type="gene ID" value="maker-uti_cns_0003077-snap-gene-0.8"/>
</dbReference>